<gene>
    <name evidence="3" type="ORF">E1163_20855</name>
</gene>
<name>A0ABW9RTA5_9BACT</name>
<feature type="signal peptide" evidence="1">
    <location>
        <begin position="1"/>
        <end position="19"/>
    </location>
</feature>
<feature type="domain" description="DM13" evidence="2">
    <location>
        <begin position="43"/>
        <end position="149"/>
    </location>
</feature>
<dbReference type="InterPro" id="IPR019545">
    <property type="entry name" value="DM13_domain"/>
</dbReference>
<dbReference type="PROSITE" id="PS51257">
    <property type="entry name" value="PROKAR_LIPOPROTEIN"/>
    <property type="match status" value="1"/>
</dbReference>
<evidence type="ECO:0000313" key="4">
    <source>
        <dbReference type="Proteomes" id="UP000798808"/>
    </source>
</evidence>
<evidence type="ECO:0000313" key="3">
    <source>
        <dbReference type="EMBL" id="MTI27419.1"/>
    </source>
</evidence>
<evidence type="ECO:0000259" key="2">
    <source>
        <dbReference type="PROSITE" id="PS51549"/>
    </source>
</evidence>
<sequence length="149" mass="15743">MLKKFGILILSMAVFIACSDDDTEEVLIDTSMPQGAFTATADGTFVEQNDTGSTGTAELGTDESGTQFLRFGSDFSTTLATGTVTVYLSTSSEYKADPGNGNPDLRLIGPVSSTGENFFKLEPAAASKFTHVILWCGSANIPFGYAELN</sequence>
<keyword evidence="4" id="KW-1185">Reference proteome</keyword>
<accession>A0ABW9RTA5</accession>
<keyword evidence="1" id="KW-0732">Signal</keyword>
<reference evidence="3 4" key="1">
    <citation type="submission" date="2019-02" db="EMBL/GenBank/DDBJ databases">
        <authorList>
            <person name="Goldberg S.R."/>
            <person name="Haltli B.A."/>
            <person name="Correa H."/>
            <person name="Russell K.G."/>
        </authorList>
    </citation>
    <scope>NUCLEOTIDE SEQUENCE [LARGE SCALE GENOMIC DNA]</scope>
    <source>
        <strain evidence="3 4">JCM 16186</strain>
    </source>
</reference>
<evidence type="ECO:0000256" key="1">
    <source>
        <dbReference type="SAM" id="SignalP"/>
    </source>
</evidence>
<dbReference type="RefSeq" id="WP_155174420.1">
    <property type="nucleotide sequence ID" value="NZ_BAAAFL010000012.1"/>
</dbReference>
<organism evidence="3 4">
    <name type="scientific">Fulvivirga kasyanovii</name>
    <dbReference type="NCBI Taxonomy" id="396812"/>
    <lineage>
        <taxon>Bacteria</taxon>
        <taxon>Pseudomonadati</taxon>
        <taxon>Bacteroidota</taxon>
        <taxon>Cytophagia</taxon>
        <taxon>Cytophagales</taxon>
        <taxon>Fulvivirgaceae</taxon>
        <taxon>Fulvivirga</taxon>
    </lineage>
</organism>
<comment type="caution">
    <text evidence="3">The sequence shown here is derived from an EMBL/GenBank/DDBJ whole genome shotgun (WGS) entry which is preliminary data.</text>
</comment>
<dbReference type="EMBL" id="SMLW01000627">
    <property type="protein sequence ID" value="MTI27419.1"/>
    <property type="molecule type" value="Genomic_DNA"/>
</dbReference>
<feature type="chain" id="PRO_5045460338" description="DM13 domain-containing protein" evidence="1">
    <location>
        <begin position="20"/>
        <end position="149"/>
    </location>
</feature>
<proteinExistence type="predicted"/>
<dbReference type="Proteomes" id="UP000798808">
    <property type="component" value="Unassembled WGS sequence"/>
</dbReference>
<dbReference type="PROSITE" id="PS51549">
    <property type="entry name" value="DM13"/>
    <property type="match status" value="1"/>
</dbReference>
<protein>
    <recommendedName>
        <fullName evidence="2">DM13 domain-containing protein</fullName>
    </recommendedName>
</protein>
<dbReference type="Pfam" id="PF10517">
    <property type="entry name" value="DM13"/>
    <property type="match status" value="1"/>
</dbReference>